<proteinExistence type="predicted"/>
<feature type="compositionally biased region" description="Basic and acidic residues" evidence="1">
    <location>
        <begin position="637"/>
        <end position="649"/>
    </location>
</feature>
<name>A0A060SZH9_BLAAD</name>
<feature type="compositionally biased region" description="Polar residues" evidence="1">
    <location>
        <begin position="32"/>
        <end position="41"/>
    </location>
</feature>
<feature type="compositionally biased region" description="Basic residues" evidence="1">
    <location>
        <begin position="650"/>
        <end position="662"/>
    </location>
</feature>
<dbReference type="AlphaFoldDB" id="A0A060SZH9"/>
<reference evidence="2" key="2">
    <citation type="submission" date="2014-06" db="EMBL/GenBank/DDBJ databases">
        <title>The complete genome of Blastobotrys (Arxula) adeninivorans LS3 - a yeast of biotechnological interest.</title>
        <authorList>
            <person name="Kunze G."/>
            <person name="Gaillardin C."/>
            <person name="Czernicka M."/>
            <person name="Durrens P."/>
            <person name="Martin T."/>
            <person name="Boer E."/>
            <person name="Gabaldon T."/>
            <person name="Cruz J."/>
            <person name="Talla E."/>
            <person name="Marck C."/>
            <person name="Goffeau A."/>
            <person name="Barbe V."/>
            <person name="Baret P."/>
            <person name="Baronian K."/>
            <person name="Beier S."/>
            <person name="Bleykasten C."/>
            <person name="Bode R."/>
            <person name="Casaregola S."/>
            <person name="Despons L."/>
            <person name="Fairhead C."/>
            <person name="Giersberg M."/>
            <person name="Gierski P."/>
            <person name="Hahnel U."/>
            <person name="Hartmann A."/>
            <person name="Jankowska D."/>
            <person name="Jubin C."/>
            <person name="Jung P."/>
            <person name="Lafontaine I."/>
            <person name="Leh-Louis V."/>
            <person name="Lemaire M."/>
            <person name="Marcet-Houben M."/>
            <person name="Mascher M."/>
            <person name="Morel G."/>
            <person name="Richard G.-F."/>
            <person name="Riechen J."/>
            <person name="Sacerdot C."/>
            <person name="Sarkar A."/>
            <person name="Savel G."/>
            <person name="Schacherer J."/>
            <person name="Sherman D."/>
            <person name="Straub M.-L."/>
            <person name="Stein N."/>
            <person name="Thierry A."/>
            <person name="Trautwein-Schult A."/>
            <person name="Westhof E."/>
            <person name="Worch S."/>
            <person name="Dujon B."/>
            <person name="Souciet J.-L."/>
            <person name="Wincker P."/>
            <person name="Scholz U."/>
            <person name="Neuveglise N."/>
        </authorList>
    </citation>
    <scope>NUCLEOTIDE SEQUENCE</scope>
    <source>
        <strain evidence="2">LS3</strain>
    </source>
</reference>
<feature type="region of interest" description="Disordered" evidence="1">
    <location>
        <begin position="1"/>
        <end position="43"/>
    </location>
</feature>
<dbReference type="PhylomeDB" id="A0A060SZH9"/>
<feature type="region of interest" description="Disordered" evidence="1">
    <location>
        <begin position="628"/>
        <end position="662"/>
    </location>
</feature>
<organism evidence="2">
    <name type="scientific">Blastobotrys adeninivorans</name>
    <name type="common">Yeast</name>
    <name type="synonym">Arxula adeninivorans</name>
    <dbReference type="NCBI Taxonomy" id="409370"/>
    <lineage>
        <taxon>Eukaryota</taxon>
        <taxon>Fungi</taxon>
        <taxon>Dikarya</taxon>
        <taxon>Ascomycota</taxon>
        <taxon>Saccharomycotina</taxon>
        <taxon>Dipodascomycetes</taxon>
        <taxon>Dipodascales</taxon>
        <taxon>Trichomonascaceae</taxon>
        <taxon>Blastobotrys</taxon>
    </lineage>
</organism>
<evidence type="ECO:0000256" key="1">
    <source>
        <dbReference type="SAM" id="MobiDB-lite"/>
    </source>
</evidence>
<evidence type="ECO:0000313" key="2">
    <source>
        <dbReference type="EMBL" id="CDP34245.1"/>
    </source>
</evidence>
<gene>
    <name evidence="2" type="ORF">GNLVRS02_ARAD1C08030g</name>
</gene>
<reference evidence="2" key="1">
    <citation type="submission" date="2014-02" db="EMBL/GenBank/DDBJ databases">
        <authorList>
            <person name="Genoscope - CEA"/>
        </authorList>
    </citation>
    <scope>NUCLEOTIDE SEQUENCE</scope>
    <source>
        <strain evidence="2">LS3</strain>
    </source>
</reference>
<sequence>MAPNSTVDHDTDRPSCTHPNDGVEDWDKLGNDTATPTANTTESEDYEDMVMDQLFPYFRYTYNYEHNRKNEVELTNWLEKVLLTAFQRLRFRDHEIIIHNGAIIEELIDNILIEYRIRRMRAIVGLGGAYMITLVSDLHETGRGILEDVVHLVVDDVAIDLLDILGSFSEWFSTAASIARALIINVGGSGNILHCNHVSELHDAIKEVSGHPATRVLNKLDNRTMFGKGPDMSYFPSYLPIVRQMQGLNPFPTLLGELRYTDSATKVIFDCALQIDGSDFQSEYVLGMDIKVGKRTNELIEMNLFIYDCTLEEMLRISRSDNLDNEQKAAVLQTALLKAQRARTDIQCLIDLLLNPPQTVEQVQNFASQFRDRAREYWKGALGSFTYQPFEADEDFRLQILDLAADYSDIPTLSVDLNANLYFYNERIKSIQEDLTEFESMDVDRILLTTKAILANCVRFKLRGYGGELSVEKYVAGHKVDGDQWHFPIQAIMGIATAHARTGTRINICRSDMEALYGKMEGIPSVASAIGPLQIRQDMIVPRLYCEFARRRFPGHTERTARRELQKEFERNHGVIGVQKIHLEYLTDNALSEISGDDTLGLDVDVSRGDRELIAAGYFYVDEGSFGANASSSSSHSEIRRGRRDSRDSRGRRRSGRKRSRR</sequence>
<protein>
    <submittedName>
        <fullName evidence="2">ARAD1C08030p</fullName>
    </submittedName>
</protein>
<accession>A0A060SZH9</accession>
<dbReference type="EMBL" id="HG937693">
    <property type="protein sequence ID" value="CDP34245.1"/>
    <property type="molecule type" value="Genomic_DNA"/>
</dbReference>